<evidence type="ECO:0000256" key="2">
    <source>
        <dbReference type="SAM" id="Phobius"/>
    </source>
</evidence>
<proteinExistence type="predicted"/>
<dbReference type="SUPFAM" id="SSF49879">
    <property type="entry name" value="SMAD/FHA domain"/>
    <property type="match status" value="1"/>
</dbReference>
<gene>
    <name evidence="4" type="ORF">DI536_04830</name>
</gene>
<feature type="transmembrane region" description="Helical" evidence="2">
    <location>
        <begin position="195"/>
        <end position="216"/>
    </location>
</feature>
<dbReference type="InterPro" id="IPR032030">
    <property type="entry name" value="YscD_cytoplasmic_dom"/>
</dbReference>
<evidence type="ECO:0000256" key="1">
    <source>
        <dbReference type="SAM" id="MobiDB-lite"/>
    </source>
</evidence>
<dbReference type="EMBL" id="QFQP01000002">
    <property type="protein sequence ID" value="PZR17639.1"/>
    <property type="molecule type" value="Genomic_DNA"/>
</dbReference>
<dbReference type="PROSITE" id="PS50006">
    <property type="entry name" value="FHA_DOMAIN"/>
    <property type="match status" value="1"/>
</dbReference>
<dbReference type="InterPro" id="IPR011990">
    <property type="entry name" value="TPR-like_helical_dom_sf"/>
</dbReference>
<dbReference type="AlphaFoldDB" id="A0A2W5TPN7"/>
<keyword evidence="2" id="KW-1133">Transmembrane helix</keyword>
<reference evidence="4 5" key="1">
    <citation type="submission" date="2017-08" db="EMBL/GenBank/DDBJ databases">
        <title>Infants hospitalized years apart are colonized by the same room-sourced microbial strains.</title>
        <authorList>
            <person name="Brooks B."/>
            <person name="Olm M.R."/>
            <person name="Firek B.A."/>
            <person name="Baker R."/>
            <person name="Thomas B.C."/>
            <person name="Morowitz M.J."/>
            <person name="Banfield J.F."/>
        </authorList>
    </citation>
    <scope>NUCLEOTIDE SEQUENCE [LARGE SCALE GENOMIC DNA]</scope>
    <source>
        <strain evidence="4">S2_003_000_R2_14</strain>
    </source>
</reference>
<keyword evidence="2" id="KW-0472">Membrane</keyword>
<evidence type="ECO:0000259" key="3">
    <source>
        <dbReference type="PROSITE" id="PS50006"/>
    </source>
</evidence>
<dbReference type="Proteomes" id="UP000249061">
    <property type="component" value="Unassembled WGS sequence"/>
</dbReference>
<dbReference type="InterPro" id="IPR050923">
    <property type="entry name" value="Cell_Proc_Reg/RNA_Proc"/>
</dbReference>
<accession>A0A2W5TPN7</accession>
<organism evidence="4 5">
    <name type="scientific">Archangium gephyra</name>
    <dbReference type="NCBI Taxonomy" id="48"/>
    <lineage>
        <taxon>Bacteria</taxon>
        <taxon>Pseudomonadati</taxon>
        <taxon>Myxococcota</taxon>
        <taxon>Myxococcia</taxon>
        <taxon>Myxococcales</taxon>
        <taxon>Cystobacterineae</taxon>
        <taxon>Archangiaceae</taxon>
        <taxon>Archangium</taxon>
    </lineage>
</organism>
<dbReference type="Gene3D" id="1.25.40.10">
    <property type="entry name" value="Tetratricopeptide repeat domain"/>
    <property type="match status" value="1"/>
</dbReference>
<dbReference type="Gene3D" id="2.60.200.20">
    <property type="match status" value="1"/>
</dbReference>
<dbReference type="SUPFAM" id="SSF48452">
    <property type="entry name" value="TPR-like"/>
    <property type="match status" value="1"/>
</dbReference>
<dbReference type="SMART" id="SM00240">
    <property type="entry name" value="FHA"/>
    <property type="match status" value="1"/>
</dbReference>
<name>A0A2W5TPN7_9BACT</name>
<feature type="domain" description="FHA" evidence="3">
    <location>
        <begin position="63"/>
        <end position="112"/>
    </location>
</feature>
<evidence type="ECO:0000313" key="5">
    <source>
        <dbReference type="Proteomes" id="UP000249061"/>
    </source>
</evidence>
<dbReference type="Pfam" id="PF16697">
    <property type="entry name" value="Yop-YscD_cpl"/>
    <property type="match status" value="1"/>
</dbReference>
<sequence>MPPPPPGRQQPPRRGTGVSPATGRPSSGVRKPVARPPKTATATLTARSGPASGQEFTLDGDELVIGRAADNPVSIPDTSVSRKHAVVRKTADGWAVSDLGSGNGTMLNGAPIADETTLNDGDVITMGDTELVYGGPSAAAAGAEPTEAPSSRRAPVRTSRNGGAAIERSTGRGRPVRTSRMSEDPEAAKKKRRKIFVAVGGSLVVILALLVGWKAIQNKRDLARKQAESQNKLHQASMADLFKEAKVLVRQGKWAEARERLVEIQETDPDYEPKQVENYLKIADAEIPNQKLLTEANEAIGKGELANAFNALSKIKTATQEAAVRSARDALDAKVVEKMAEARGLLAFASDLARMEQLKAIAEDILVVKADDREASELKKTAETAIYRIKNPTVAPPPPDTPWLEVSQRFKNGDSAGALSLAQACANKFSQCRALEGQIKDFEAKSKRLEDLNENDLIALYELDKKIAGGSSSELSRPVRTQLVSKLFVKASQAKTTQNWQRAIEYAKRVLQADPSHTGAAAILSEARKQAHEVYLRGYQLKETSPDEAARLFKEVMTMTPPDDEDHQKAKRWLNEIQSR</sequence>
<protein>
    <recommendedName>
        <fullName evidence="3">FHA domain-containing protein</fullName>
    </recommendedName>
</protein>
<dbReference type="InterPro" id="IPR008984">
    <property type="entry name" value="SMAD_FHA_dom_sf"/>
</dbReference>
<evidence type="ECO:0000313" key="4">
    <source>
        <dbReference type="EMBL" id="PZR17639.1"/>
    </source>
</evidence>
<feature type="region of interest" description="Disordered" evidence="1">
    <location>
        <begin position="1"/>
        <end position="56"/>
    </location>
</feature>
<feature type="region of interest" description="Disordered" evidence="1">
    <location>
        <begin position="135"/>
        <end position="190"/>
    </location>
</feature>
<feature type="compositionally biased region" description="Low complexity" evidence="1">
    <location>
        <begin position="135"/>
        <end position="151"/>
    </location>
</feature>
<keyword evidence="2" id="KW-0812">Transmembrane</keyword>
<dbReference type="CDD" id="cd00060">
    <property type="entry name" value="FHA"/>
    <property type="match status" value="1"/>
</dbReference>
<comment type="caution">
    <text evidence="4">The sequence shown here is derived from an EMBL/GenBank/DDBJ whole genome shotgun (WGS) entry which is preliminary data.</text>
</comment>
<dbReference type="InterPro" id="IPR000253">
    <property type="entry name" value="FHA_dom"/>
</dbReference>
<dbReference type="PANTHER" id="PTHR23308">
    <property type="entry name" value="NUCLEAR INHIBITOR OF PROTEIN PHOSPHATASE-1"/>
    <property type="match status" value="1"/>
</dbReference>